<gene>
    <name evidence="2" type="ORF">PV04_00223</name>
</gene>
<sequence length="156" mass="16913">MSVFLELYHAIQACISMFAALLSVMAIYNLNQWEPQAESASRYSNTASRQLHKTRTTQASGALATLLSLVSSVICVVTASSGANTTPFLLSATNTGGLFLAYSHIENFWRDKGKVPFSQSYNDGVRSSQQMLQVLGGLGISWAAATSIYLFRAIAY</sequence>
<feature type="transmembrane region" description="Helical" evidence="1">
    <location>
        <begin position="131"/>
        <end position="151"/>
    </location>
</feature>
<reference evidence="2 3" key="1">
    <citation type="submission" date="2015-01" db="EMBL/GenBank/DDBJ databases">
        <title>The Genome Sequence of Capronia semiimmersa CBS27337.</title>
        <authorList>
            <consortium name="The Broad Institute Genomics Platform"/>
            <person name="Cuomo C."/>
            <person name="de Hoog S."/>
            <person name="Gorbushina A."/>
            <person name="Stielow B."/>
            <person name="Teixiera M."/>
            <person name="Abouelleil A."/>
            <person name="Chapman S.B."/>
            <person name="Priest M."/>
            <person name="Young S.K."/>
            <person name="Wortman J."/>
            <person name="Nusbaum C."/>
            <person name="Birren B."/>
        </authorList>
    </citation>
    <scope>NUCLEOTIDE SEQUENCE [LARGE SCALE GENOMIC DNA]</scope>
    <source>
        <strain evidence="2 3">CBS 27337</strain>
    </source>
</reference>
<evidence type="ECO:0000256" key="1">
    <source>
        <dbReference type="SAM" id="Phobius"/>
    </source>
</evidence>
<organism evidence="2 3">
    <name type="scientific">Phialophora macrospora</name>
    <dbReference type="NCBI Taxonomy" id="1851006"/>
    <lineage>
        <taxon>Eukaryota</taxon>
        <taxon>Fungi</taxon>
        <taxon>Dikarya</taxon>
        <taxon>Ascomycota</taxon>
        <taxon>Pezizomycotina</taxon>
        <taxon>Eurotiomycetes</taxon>
        <taxon>Chaetothyriomycetidae</taxon>
        <taxon>Chaetothyriales</taxon>
        <taxon>Herpotrichiellaceae</taxon>
        <taxon>Phialophora</taxon>
    </lineage>
</organism>
<keyword evidence="1" id="KW-1133">Transmembrane helix</keyword>
<dbReference type="HOGENOM" id="CLU_120129_0_0_1"/>
<protein>
    <submittedName>
        <fullName evidence="2">Uncharacterized protein</fullName>
    </submittedName>
</protein>
<keyword evidence="1" id="KW-0812">Transmembrane</keyword>
<keyword evidence="3" id="KW-1185">Reference proteome</keyword>
<accession>A0A0D2GI62</accession>
<dbReference type="AlphaFoldDB" id="A0A0D2GI62"/>
<evidence type="ECO:0000313" key="2">
    <source>
        <dbReference type="EMBL" id="KIW71999.1"/>
    </source>
</evidence>
<evidence type="ECO:0000313" key="3">
    <source>
        <dbReference type="Proteomes" id="UP000054266"/>
    </source>
</evidence>
<keyword evidence="1" id="KW-0472">Membrane</keyword>
<feature type="transmembrane region" description="Helical" evidence="1">
    <location>
        <begin position="59"/>
        <end position="80"/>
    </location>
</feature>
<dbReference type="Proteomes" id="UP000054266">
    <property type="component" value="Unassembled WGS sequence"/>
</dbReference>
<proteinExistence type="predicted"/>
<feature type="transmembrane region" description="Helical" evidence="1">
    <location>
        <begin position="6"/>
        <end position="28"/>
    </location>
</feature>
<dbReference type="EMBL" id="KN846956">
    <property type="protein sequence ID" value="KIW71999.1"/>
    <property type="molecule type" value="Genomic_DNA"/>
</dbReference>
<name>A0A0D2GI62_9EURO</name>